<gene>
    <name evidence="2" type="ORF">WJX84_000763</name>
</gene>
<dbReference type="Proteomes" id="UP001485043">
    <property type="component" value="Unassembled WGS sequence"/>
</dbReference>
<feature type="compositionally biased region" description="Basic and acidic residues" evidence="1">
    <location>
        <begin position="74"/>
        <end position="86"/>
    </location>
</feature>
<name>A0AAW1TG40_9CHLO</name>
<reference evidence="2 3" key="1">
    <citation type="journal article" date="2024" name="Nat. Commun.">
        <title>Phylogenomics reveals the evolutionary origins of lichenization in chlorophyte algae.</title>
        <authorList>
            <person name="Puginier C."/>
            <person name="Libourel C."/>
            <person name="Otte J."/>
            <person name="Skaloud P."/>
            <person name="Haon M."/>
            <person name="Grisel S."/>
            <person name="Petersen M."/>
            <person name="Berrin J.G."/>
            <person name="Delaux P.M."/>
            <person name="Dal Grande F."/>
            <person name="Keller J."/>
        </authorList>
    </citation>
    <scope>NUCLEOTIDE SEQUENCE [LARGE SCALE GENOMIC DNA]</scope>
    <source>
        <strain evidence="2 3">SAG 2523</strain>
    </source>
</reference>
<keyword evidence="3" id="KW-1185">Reference proteome</keyword>
<proteinExistence type="predicted"/>
<feature type="compositionally biased region" description="Basic residues" evidence="1">
    <location>
        <begin position="123"/>
        <end position="132"/>
    </location>
</feature>
<comment type="caution">
    <text evidence="2">The sequence shown here is derived from an EMBL/GenBank/DDBJ whole genome shotgun (WGS) entry which is preliminary data.</text>
</comment>
<evidence type="ECO:0000256" key="1">
    <source>
        <dbReference type="SAM" id="MobiDB-lite"/>
    </source>
</evidence>
<sequence length="189" mass="20808">MHAAQVSAARAFIEEALQHQALSVSTQEGRDEGSCRRQMSVSIRQAAKLVGARQARYLLKHAGNERRVRNRQPRGTEAHYGGKHEQPQGCTRAGPEVQVTSTSLLATAGSYSFCMRSQTPRRPLPRPHKARTRLQDTRLSGSGACLPQSSPHDTGELAMECRSRRAIFKATGKSLAWAPCLRCLALTIY</sequence>
<evidence type="ECO:0000313" key="3">
    <source>
        <dbReference type="Proteomes" id="UP001485043"/>
    </source>
</evidence>
<feature type="region of interest" description="Disordered" evidence="1">
    <location>
        <begin position="69"/>
        <end position="93"/>
    </location>
</feature>
<dbReference type="AlphaFoldDB" id="A0AAW1TG40"/>
<accession>A0AAW1TG40</accession>
<evidence type="ECO:0000313" key="2">
    <source>
        <dbReference type="EMBL" id="KAK9868403.1"/>
    </source>
</evidence>
<feature type="region of interest" description="Disordered" evidence="1">
    <location>
        <begin position="117"/>
        <end position="151"/>
    </location>
</feature>
<organism evidence="2 3">
    <name type="scientific">Apatococcus fuscideae</name>
    <dbReference type="NCBI Taxonomy" id="2026836"/>
    <lineage>
        <taxon>Eukaryota</taxon>
        <taxon>Viridiplantae</taxon>
        <taxon>Chlorophyta</taxon>
        <taxon>core chlorophytes</taxon>
        <taxon>Trebouxiophyceae</taxon>
        <taxon>Chlorellales</taxon>
        <taxon>Chlorellaceae</taxon>
        <taxon>Apatococcus</taxon>
    </lineage>
</organism>
<dbReference type="EMBL" id="JALJOV010000030">
    <property type="protein sequence ID" value="KAK9868403.1"/>
    <property type="molecule type" value="Genomic_DNA"/>
</dbReference>
<protein>
    <submittedName>
        <fullName evidence="2">Uncharacterized protein</fullName>
    </submittedName>
</protein>